<dbReference type="AlphaFoldDB" id="A0A1A8IRQ6"/>
<evidence type="ECO:0000256" key="5">
    <source>
        <dbReference type="ARBA" id="ARBA00023242"/>
    </source>
</evidence>
<dbReference type="InterPro" id="IPR036390">
    <property type="entry name" value="WH_DNA-bd_sf"/>
</dbReference>
<dbReference type="EMBL" id="HAED01013575">
    <property type="protein sequence ID" value="SBR00020.1"/>
    <property type="molecule type" value="Transcribed_RNA"/>
</dbReference>
<dbReference type="InterPro" id="IPR039779">
    <property type="entry name" value="RFX-like"/>
</dbReference>
<comment type="subcellular location">
    <subcellularLocation>
        <location evidence="1">Nucleus</location>
    </subcellularLocation>
</comment>
<dbReference type="Pfam" id="PF02257">
    <property type="entry name" value="RFX_DNA_binding"/>
    <property type="match status" value="1"/>
</dbReference>
<reference evidence="8" key="2">
    <citation type="submission" date="2016-06" db="EMBL/GenBank/DDBJ databases">
        <title>The genome of a short-lived fish provides insights into sex chromosome evolution and the genetic control of aging.</title>
        <authorList>
            <person name="Reichwald K."/>
            <person name="Felder M."/>
            <person name="Petzold A."/>
            <person name="Koch P."/>
            <person name="Groth M."/>
            <person name="Platzer M."/>
        </authorList>
    </citation>
    <scope>NUCLEOTIDE SEQUENCE</scope>
    <source>
        <tissue evidence="8">Brain</tissue>
    </source>
</reference>
<keyword evidence="4" id="KW-0804">Transcription</keyword>
<evidence type="ECO:0000256" key="3">
    <source>
        <dbReference type="ARBA" id="ARBA00023125"/>
    </source>
</evidence>
<dbReference type="InterPro" id="IPR007668">
    <property type="entry name" value="RFX1_trans_act"/>
</dbReference>
<accession>A0A1A8IRQ6</accession>
<protein>
    <submittedName>
        <fullName evidence="8">Regulatory factor X, 1b (Influences HLA class II expression)</fullName>
    </submittedName>
</protein>
<feature type="compositionally biased region" description="Low complexity" evidence="6">
    <location>
        <begin position="113"/>
        <end position="125"/>
    </location>
</feature>
<dbReference type="Gene3D" id="1.10.10.10">
    <property type="entry name" value="Winged helix-like DNA-binding domain superfamily/Winged helix DNA-binding domain"/>
    <property type="match status" value="1"/>
</dbReference>
<evidence type="ECO:0000256" key="2">
    <source>
        <dbReference type="ARBA" id="ARBA00023015"/>
    </source>
</evidence>
<dbReference type="Pfam" id="PF04589">
    <property type="entry name" value="RFX1_trans_act"/>
    <property type="match status" value="1"/>
</dbReference>
<proteinExistence type="predicted"/>
<feature type="compositionally biased region" description="Polar residues" evidence="6">
    <location>
        <begin position="63"/>
        <end position="74"/>
    </location>
</feature>
<gene>
    <name evidence="8" type="primary">RFX1B</name>
</gene>
<feature type="region of interest" description="Disordered" evidence="6">
    <location>
        <begin position="39"/>
        <end position="84"/>
    </location>
</feature>
<dbReference type="PANTHER" id="PTHR12619">
    <property type="entry name" value="RFX TRANSCRIPTION FACTOR FAMILY"/>
    <property type="match status" value="1"/>
</dbReference>
<sequence>MATCGYSEDLQPQQASAVTIATSTATTLSSAKATHFPSEIPTASGTISSTNQAAVASKAGQDTLCSQAPPTQSHKPVGLPTPPQLYNIHQSTVQKSNGHGSSPQYIIVTVTEGSGHSNDSLSDSSPPAPGIPTQVVQPVQTTPQRSVLQATKRLQTAHISSLQPAHINQEVEHVYSGPVQYVDEAGDATFSTSTIRSSNYSFADSPLYTQTAPSSSSPFYDATPSSESDIATSVNSQPVAVATAGAGSGAAAAGGGRFIIQGSYMLGGGDGGGGQSYSSPNSRAPPATVQWLLENYEGAEGVSLPRCTLYYHYLLHCQEQKLEPVNAASFGKLIRSVFMGLRTRRLGTRGNSKYHYYGLRIKSGSPLIRLMDEQQHMAMRQQPFSQKSRIKPLQKAQGIANGMAGGASQLQGAALSDISAQVHQYQQFMEASKPLQDFVEMDLEGQTLPNGIVLEQLKAFQTLYREHCEAVLDVMVNLQFTLVEMLWKSFWRFSQSVDAESTSLHNESEKRLPRSCLVALCKFEPVLHWTRECDNLLYQTLVEILIPDVLRPIPSALTQAIRNFAKSLENWLTGAMMNIPEEMVRIKVVCIGSFSQTLRRYTSLNHLAQAARAVLQNTAQINQMLSDLNRVDFTNVQEQASWVCQCEDRVVQQLEQDFKATLQQQNSLEQWATWLDSVVSQVLKPYEQNLAALPKAAKVFLLNWSFYSSMVIRDLTLRSAASFGSFHLIRLLYDEYMYYLIEHRVAKAKGETPIAVMGEFASSIKSRNAPDLDKDEEEDEEEESEEENGEIVLVSSSLSKVSEVKEMMQPPAKQPRTSFNLHTLPETHGTHP</sequence>
<evidence type="ECO:0000256" key="1">
    <source>
        <dbReference type="ARBA" id="ARBA00004123"/>
    </source>
</evidence>
<feature type="region of interest" description="Disordered" evidence="6">
    <location>
        <begin position="767"/>
        <end position="832"/>
    </location>
</feature>
<dbReference type="GO" id="GO:0000978">
    <property type="term" value="F:RNA polymerase II cis-regulatory region sequence-specific DNA binding"/>
    <property type="evidence" value="ECO:0007669"/>
    <property type="project" value="TreeGrafter"/>
</dbReference>
<reference evidence="8" key="1">
    <citation type="submission" date="2016-05" db="EMBL/GenBank/DDBJ databases">
        <authorList>
            <person name="Lavstsen T."/>
            <person name="Jespersen J.S."/>
        </authorList>
    </citation>
    <scope>NUCLEOTIDE SEQUENCE</scope>
    <source>
        <tissue evidence="8">Brain</tissue>
    </source>
</reference>
<dbReference type="FunFam" id="1.10.10.10:FF:000017">
    <property type="entry name" value="transcription factor RFX3 isoform X1"/>
    <property type="match status" value="1"/>
</dbReference>
<evidence type="ECO:0000259" key="7">
    <source>
        <dbReference type="PROSITE" id="PS51526"/>
    </source>
</evidence>
<dbReference type="InterPro" id="IPR003150">
    <property type="entry name" value="DNA-bd_RFX"/>
</dbReference>
<name>A0A1A8IRQ6_NOTKU</name>
<feature type="domain" description="RFX-type winged-helix" evidence="7">
    <location>
        <begin position="288"/>
        <end position="363"/>
    </location>
</feature>
<feature type="compositionally biased region" description="Acidic residues" evidence="6">
    <location>
        <begin position="773"/>
        <end position="789"/>
    </location>
</feature>
<dbReference type="GO" id="GO:0005634">
    <property type="term" value="C:nucleus"/>
    <property type="evidence" value="ECO:0007669"/>
    <property type="project" value="UniProtKB-SubCell"/>
</dbReference>
<keyword evidence="2" id="KW-0805">Transcription regulation</keyword>
<organism evidence="8">
    <name type="scientific">Nothobranchius kuhntae</name>
    <name type="common">Beira killifish</name>
    <dbReference type="NCBI Taxonomy" id="321403"/>
    <lineage>
        <taxon>Eukaryota</taxon>
        <taxon>Metazoa</taxon>
        <taxon>Chordata</taxon>
        <taxon>Craniata</taxon>
        <taxon>Vertebrata</taxon>
        <taxon>Euteleostomi</taxon>
        <taxon>Actinopterygii</taxon>
        <taxon>Neopterygii</taxon>
        <taxon>Teleostei</taxon>
        <taxon>Neoteleostei</taxon>
        <taxon>Acanthomorphata</taxon>
        <taxon>Ovalentaria</taxon>
        <taxon>Atherinomorphae</taxon>
        <taxon>Cyprinodontiformes</taxon>
        <taxon>Nothobranchiidae</taxon>
        <taxon>Nothobranchius</taxon>
    </lineage>
</organism>
<evidence type="ECO:0000256" key="4">
    <source>
        <dbReference type="ARBA" id="ARBA00023163"/>
    </source>
</evidence>
<dbReference type="InterPro" id="IPR036388">
    <property type="entry name" value="WH-like_DNA-bd_sf"/>
</dbReference>
<keyword evidence="5" id="KW-0539">Nucleus</keyword>
<feature type="compositionally biased region" description="Polar residues" evidence="6">
    <location>
        <begin position="41"/>
        <end position="54"/>
    </location>
</feature>
<keyword evidence="3" id="KW-0238">DNA-binding</keyword>
<dbReference type="Pfam" id="PF25340">
    <property type="entry name" value="BCD_RFX"/>
    <property type="match status" value="1"/>
</dbReference>
<dbReference type="PROSITE" id="PS51526">
    <property type="entry name" value="RFX_DBD"/>
    <property type="match status" value="1"/>
</dbReference>
<evidence type="ECO:0000256" key="6">
    <source>
        <dbReference type="SAM" id="MobiDB-lite"/>
    </source>
</evidence>
<dbReference type="PANTHER" id="PTHR12619:SF23">
    <property type="entry name" value="MHC CLASS II REGULATORY FACTOR RFX1"/>
    <property type="match status" value="1"/>
</dbReference>
<dbReference type="InterPro" id="IPR057321">
    <property type="entry name" value="RFX1-4/6/8-like_BCD"/>
</dbReference>
<feature type="compositionally biased region" description="Low complexity" evidence="6">
    <location>
        <begin position="792"/>
        <end position="801"/>
    </location>
</feature>
<dbReference type="GO" id="GO:0000981">
    <property type="term" value="F:DNA-binding transcription factor activity, RNA polymerase II-specific"/>
    <property type="evidence" value="ECO:0007669"/>
    <property type="project" value="TreeGrafter"/>
</dbReference>
<dbReference type="SUPFAM" id="SSF46785">
    <property type="entry name" value="Winged helix' DNA-binding domain"/>
    <property type="match status" value="1"/>
</dbReference>
<evidence type="ECO:0000313" key="8">
    <source>
        <dbReference type="EMBL" id="SBR00020.1"/>
    </source>
</evidence>
<feature type="region of interest" description="Disordered" evidence="6">
    <location>
        <begin position="113"/>
        <end position="132"/>
    </location>
</feature>